<protein>
    <submittedName>
        <fullName evidence="2">Plus3 domain-containing protein</fullName>
    </submittedName>
</protein>
<dbReference type="AlphaFoldDB" id="A0ABD1NZ00"/>
<name>A0ABD1NZ00_9LAMI</name>
<comment type="caution">
    <text evidence="2">The sequence shown here is derived from an EMBL/GenBank/DDBJ whole genome shotgun (WGS) entry which is preliminary data.</text>
</comment>
<evidence type="ECO:0000313" key="3">
    <source>
        <dbReference type="Proteomes" id="UP001604336"/>
    </source>
</evidence>
<reference evidence="3" key="1">
    <citation type="submission" date="2024-07" db="EMBL/GenBank/DDBJ databases">
        <title>Two chromosome-level genome assemblies of Korean endemic species Abeliophyllum distichum and Forsythia ovata (Oleaceae).</title>
        <authorList>
            <person name="Jang H."/>
        </authorList>
    </citation>
    <scope>NUCLEOTIDE SEQUENCE [LARGE SCALE GENOMIC DNA]</scope>
</reference>
<dbReference type="Proteomes" id="UP001604336">
    <property type="component" value="Unassembled WGS sequence"/>
</dbReference>
<sequence length="244" mass="27945">MIEFFVPDPNDRADDLPFGCVTLNQAVLATDLRLSFPRIVRKFLREWGIALTKFCPNGWRILIGFLILWNQLRFPRPLAREFNSLYSFKSDGKKSGWWYAYVKAKTGGSVVTQTPNSIKSWKKIWFFVRGLWQFSANDTKPDINIPVRYHELRYTSHNLTLESTDRAQTARAVEKNFCSSSALITDENLISARLSPATSHCSQPRQFGEEMNDISALLKKKGQAGKSKRKSLIQDQPPSARPRT</sequence>
<feature type="region of interest" description="Disordered" evidence="1">
    <location>
        <begin position="212"/>
        <end position="244"/>
    </location>
</feature>
<dbReference type="EMBL" id="JBFOLK010000160">
    <property type="protein sequence ID" value="KAL2455786.1"/>
    <property type="molecule type" value="Genomic_DNA"/>
</dbReference>
<proteinExistence type="predicted"/>
<gene>
    <name evidence="2" type="ORF">Adt_47113</name>
</gene>
<evidence type="ECO:0000313" key="2">
    <source>
        <dbReference type="EMBL" id="KAL2455786.1"/>
    </source>
</evidence>
<feature type="compositionally biased region" description="Basic residues" evidence="1">
    <location>
        <begin position="218"/>
        <end position="231"/>
    </location>
</feature>
<organism evidence="2 3">
    <name type="scientific">Abeliophyllum distichum</name>
    <dbReference type="NCBI Taxonomy" id="126358"/>
    <lineage>
        <taxon>Eukaryota</taxon>
        <taxon>Viridiplantae</taxon>
        <taxon>Streptophyta</taxon>
        <taxon>Embryophyta</taxon>
        <taxon>Tracheophyta</taxon>
        <taxon>Spermatophyta</taxon>
        <taxon>Magnoliopsida</taxon>
        <taxon>eudicotyledons</taxon>
        <taxon>Gunneridae</taxon>
        <taxon>Pentapetalae</taxon>
        <taxon>asterids</taxon>
        <taxon>lamiids</taxon>
        <taxon>Lamiales</taxon>
        <taxon>Oleaceae</taxon>
        <taxon>Forsythieae</taxon>
        <taxon>Abeliophyllum</taxon>
    </lineage>
</organism>
<keyword evidence="3" id="KW-1185">Reference proteome</keyword>
<accession>A0ABD1NZ00</accession>
<evidence type="ECO:0000256" key="1">
    <source>
        <dbReference type="SAM" id="MobiDB-lite"/>
    </source>
</evidence>